<keyword evidence="1" id="KW-0732">Signal</keyword>
<reference evidence="2" key="1">
    <citation type="journal article" date="2014" name="Int. J. Syst. Evol. Microbiol.">
        <title>Complete genome sequence of Corynebacterium casei LMG S-19264T (=DSM 44701T), isolated from a smear-ripened cheese.</title>
        <authorList>
            <consortium name="US DOE Joint Genome Institute (JGI-PGF)"/>
            <person name="Walter F."/>
            <person name="Albersmeier A."/>
            <person name="Kalinowski J."/>
            <person name="Ruckert C."/>
        </authorList>
    </citation>
    <scope>NUCLEOTIDE SEQUENCE</scope>
    <source>
        <strain evidence="2">KCTC 23714</strain>
    </source>
</reference>
<feature type="signal peptide" evidence="1">
    <location>
        <begin position="1"/>
        <end position="18"/>
    </location>
</feature>
<dbReference type="EMBL" id="BMYQ01000003">
    <property type="protein sequence ID" value="GGW27835.1"/>
    <property type="molecule type" value="Genomic_DNA"/>
</dbReference>
<sequence>MTKLPPALLICLALSACAGMPALDAPAAPPGPAPQIAPLDRLLASVPAPGTITPQDPTGLAARATALRDRANALQGPVNPPAAN</sequence>
<dbReference type="RefSeq" id="WP_189633277.1">
    <property type="nucleotide sequence ID" value="NZ_BMYQ01000003.1"/>
</dbReference>
<dbReference type="AlphaFoldDB" id="A0A918IR47"/>
<feature type="chain" id="PRO_5037826395" evidence="1">
    <location>
        <begin position="19"/>
        <end position="84"/>
    </location>
</feature>
<evidence type="ECO:0000313" key="2">
    <source>
        <dbReference type="EMBL" id="GGW27835.1"/>
    </source>
</evidence>
<keyword evidence="3" id="KW-1185">Reference proteome</keyword>
<dbReference type="Proteomes" id="UP000628984">
    <property type="component" value="Unassembled WGS sequence"/>
</dbReference>
<comment type="caution">
    <text evidence="2">The sequence shown here is derived from an EMBL/GenBank/DDBJ whole genome shotgun (WGS) entry which is preliminary data.</text>
</comment>
<protein>
    <submittedName>
        <fullName evidence="2">Uncharacterized protein</fullName>
    </submittedName>
</protein>
<organism evidence="2 3">
    <name type="scientific">Gemmobacter lanyuensis</name>
    <dbReference type="NCBI Taxonomy" id="1054497"/>
    <lineage>
        <taxon>Bacteria</taxon>
        <taxon>Pseudomonadati</taxon>
        <taxon>Pseudomonadota</taxon>
        <taxon>Alphaproteobacteria</taxon>
        <taxon>Rhodobacterales</taxon>
        <taxon>Paracoccaceae</taxon>
        <taxon>Gemmobacter</taxon>
    </lineage>
</organism>
<reference evidence="2" key="2">
    <citation type="submission" date="2020-09" db="EMBL/GenBank/DDBJ databases">
        <authorList>
            <person name="Sun Q."/>
            <person name="Kim S."/>
        </authorList>
    </citation>
    <scope>NUCLEOTIDE SEQUENCE</scope>
    <source>
        <strain evidence="2">KCTC 23714</strain>
    </source>
</reference>
<dbReference type="PROSITE" id="PS51257">
    <property type="entry name" value="PROKAR_LIPOPROTEIN"/>
    <property type="match status" value="1"/>
</dbReference>
<evidence type="ECO:0000256" key="1">
    <source>
        <dbReference type="SAM" id="SignalP"/>
    </source>
</evidence>
<name>A0A918IR47_9RHOB</name>
<gene>
    <name evidence="2" type="ORF">GCM10011452_15520</name>
</gene>
<proteinExistence type="predicted"/>
<accession>A0A918IR47</accession>
<evidence type="ECO:0000313" key="3">
    <source>
        <dbReference type="Proteomes" id="UP000628984"/>
    </source>
</evidence>